<reference evidence="1 2" key="1">
    <citation type="submission" date="2019-05" db="EMBL/GenBank/DDBJ databases">
        <authorList>
            <consortium name="Pathogen Informatics"/>
        </authorList>
    </citation>
    <scope>NUCLEOTIDE SEQUENCE [LARGE SCALE GENOMIC DNA]</scope>
    <source>
        <strain evidence="1 2">NCTC13032</strain>
    </source>
</reference>
<gene>
    <name evidence="1" type="ORF">NCTC13032_00514</name>
</gene>
<protein>
    <submittedName>
        <fullName evidence="1">Uncharacterized protein</fullName>
    </submittedName>
</protein>
<dbReference type="EMBL" id="LR590464">
    <property type="protein sequence ID" value="VTP62761.1"/>
    <property type="molecule type" value="Genomic_DNA"/>
</dbReference>
<dbReference type="Proteomes" id="UP000310719">
    <property type="component" value="Chromosome"/>
</dbReference>
<dbReference type="AlphaFoldDB" id="A0A4U9HHY8"/>
<organism evidence="1 2">
    <name type="scientific">Leclercia adecarboxylata</name>
    <dbReference type="NCBI Taxonomy" id="83655"/>
    <lineage>
        <taxon>Bacteria</taxon>
        <taxon>Pseudomonadati</taxon>
        <taxon>Pseudomonadota</taxon>
        <taxon>Gammaproteobacteria</taxon>
        <taxon>Enterobacterales</taxon>
        <taxon>Enterobacteriaceae</taxon>
        <taxon>Leclercia</taxon>
    </lineage>
</organism>
<sequence length="31" mass="3580">MVDRNNKARIQLANEGKLSDGWYRLSSVMIN</sequence>
<evidence type="ECO:0000313" key="1">
    <source>
        <dbReference type="EMBL" id="VTP62761.1"/>
    </source>
</evidence>
<proteinExistence type="predicted"/>
<accession>A0A4U9HHY8</accession>
<name>A0A4U9HHY8_9ENTR</name>
<evidence type="ECO:0000313" key="2">
    <source>
        <dbReference type="Proteomes" id="UP000310719"/>
    </source>
</evidence>